<dbReference type="RefSeq" id="WP_005442525.1">
    <property type="nucleotide sequence ID" value="NZ_BAOH01000003.1"/>
</dbReference>
<name>A0A0C1ZKL7_9VIBR</name>
<evidence type="ECO:0000313" key="1">
    <source>
        <dbReference type="EMBL" id="KIF53721.1"/>
    </source>
</evidence>
<evidence type="ECO:0000313" key="2">
    <source>
        <dbReference type="Proteomes" id="UP000031586"/>
    </source>
</evidence>
<protein>
    <submittedName>
        <fullName evidence="1">Uncharacterized protein</fullName>
    </submittedName>
</protein>
<reference evidence="1 2" key="1">
    <citation type="submission" date="2014-07" db="EMBL/GenBank/DDBJ databases">
        <title>Unique and conserved regions in Vibrio harveyi and related species in comparison with the shrimp pathogen Vibrio harveyi CAIM 1792.</title>
        <authorList>
            <person name="Espinoza-Valles I."/>
            <person name="Vora G."/>
            <person name="Leekitcharoenphon P."/>
            <person name="Ussery D."/>
            <person name="Hoj L."/>
            <person name="Gomez-Gil B."/>
        </authorList>
    </citation>
    <scope>NUCLEOTIDE SEQUENCE [LARGE SCALE GENOMIC DNA]</scope>
    <source>
        <strain evidence="2">CAIM 1854 / LMG 25443</strain>
    </source>
</reference>
<sequence length="97" mass="11037">MIAVHREYCLSNSPDLHAHVEVNPVGKLEVEIVELHEHHTTEFDDLSFESSGAQTRICGKEDTVPWQFNLAKTDALELSHLVDEANEEYETLMSDLM</sequence>
<accession>A0A0C1ZKL7</accession>
<dbReference type="Proteomes" id="UP000031586">
    <property type="component" value="Unassembled WGS sequence"/>
</dbReference>
<dbReference type="AlphaFoldDB" id="A0A0C1ZKL7"/>
<gene>
    <name evidence="1" type="ORF">H735_07055</name>
</gene>
<dbReference type="EMBL" id="JPRD01000012">
    <property type="protein sequence ID" value="KIF53721.1"/>
    <property type="molecule type" value="Genomic_DNA"/>
</dbReference>
<organism evidence="1 2">
    <name type="scientific">Vibrio owensii CAIM 1854 = LMG 25443</name>
    <dbReference type="NCBI Taxonomy" id="1229493"/>
    <lineage>
        <taxon>Bacteria</taxon>
        <taxon>Pseudomonadati</taxon>
        <taxon>Pseudomonadota</taxon>
        <taxon>Gammaproteobacteria</taxon>
        <taxon>Vibrionales</taxon>
        <taxon>Vibrionaceae</taxon>
        <taxon>Vibrio</taxon>
    </lineage>
</organism>
<dbReference type="GeneID" id="48232389"/>
<dbReference type="PATRIC" id="fig|1229493.5.peg.496"/>
<proteinExistence type="predicted"/>
<comment type="caution">
    <text evidence="1">The sequence shown here is derived from an EMBL/GenBank/DDBJ whole genome shotgun (WGS) entry which is preliminary data.</text>
</comment>